<dbReference type="OrthoDB" id="7337537at2"/>
<dbReference type="CDD" id="cd06358">
    <property type="entry name" value="PBP1_NHase"/>
    <property type="match status" value="1"/>
</dbReference>
<accession>A0A318RKF4</accession>
<gene>
    <name evidence="5" type="ORF">DFR67_13614</name>
</gene>
<dbReference type="Pfam" id="PF13458">
    <property type="entry name" value="Peripla_BP_6"/>
    <property type="match status" value="1"/>
</dbReference>
<dbReference type="Proteomes" id="UP000247591">
    <property type="component" value="Unassembled WGS sequence"/>
</dbReference>
<evidence type="ECO:0000313" key="6">
    <source>
        <dbReference type="Proteomes" id="UP000247591"/>
    </source>
</evidence>
<sequence length="366" mass="40105">MNHPPVERTRGSTHSRPNRAGQSYRIGYIYPQSGPAGIYGPSCQSCGQLAVDRLNATDGIRSRPVELVPIDGGLTPPQVAHHVDTLITQGSIDAITGWHISAVRAEVARTTASRIPYVYAALHEGGTLNPHVVYAGESPAMQIGPALHWLHTEMGLQRWAIVGNDYIWPRNTAQYVHRYTRTNNLTITGEKYVPLGTDNYDTVVHELTTNPPDGVIMLLVGQDAVSFSRAFTNAGLTSDIARFSPIIEENVLLAADSNSNHNLYASAGYFDTLLTSQALDFATTYQNTYGDRSPRLNSIGESCYEAIMLLAALQTPPNDPPHDRVFESPRGRTTLTGNQINQDIYIAQADGLEFDVLDRINHPNLT</sequence>
<dbReference type="EMBL" id="QJSP01000036">
    <property type="protein sequence ID" value="PYE11170.1"/>
    <property type="molecule type" value="Genomic_DNA"/>
</dbReference>
<feature type="compositionally biased region" description="Basic and acidic residues" evidence="3">
    <location>
        <begin position="1"/>
        <end position="10"/>
    </location>
</feature>
<dbReference type="InterPro" id="IPR028082">
    <property type="entry name" value="Peripla_BP_I"/>
</dbReference>
<keyword evidence="6" id="KW-1185">Reference proteome</keyword>
<evidence type="ECO:0000259" key="4">
    <source>
        <dbReference type="Pfam" id="PF13458"/>
    </source>
</evidence>
<comment type="caution">
    <text evidence="5">The sequence shown here is derived from an EMBL/GenBank/DDBJ whole genome shotgun (WGS) entry which is preliminary data.</text>
</comment>
<dbReference type="PANTHER" id="PTHR47628">
    <property type="match status" value="1"/>
</dbReference>
<proteinExistence type="inferred from homology"/>
<feature type="domain" description="Leucine-binding protein" evidence="4">
    <location>
        <begin position="24"/>
        <end position="314"/>
    </location>
</feature>
<comment type="similarity">
    <text evidence="1">Belongs to the leucine-binding protein family.</text>
</comment>
<dbReference type="SUPFAM" id="SSF53822">
    <property type="entry name" value="Periplasmic binding protein-like I"/>
    <property type="match status" value="1"/>
</dbReference>
<protein>
    <submittedName>
        <fullName evidence="5">Amino acid/amide ABC transporter substrate-binding protein (HAAT family)</fullName>
    </submittedName>
</protein>
<dbReference type="Gene3D" id="3.40.50.2300">
    <property type="match status" value="2"/>
</dbReference>
<evidence type="ECO:0000256" key="1">
    <source>
        <dbReference type="ARBA" id="ARBA00010062"/>
    </source>
</evidence>
<feature type="region of interest" description="Disordered" evidence="3">
    <location>
        <begin position="1"/>
        <end position="22"/>
    </location>
</feature>
<keyword evidence="2" id="KW-0732">Signal</keyword>
<evidence type="ECO:0000313" key="5">
    <source>
        <dbReference type="EMBL" id="PYE11170.1"/>
    </source>
</evidence>
<evidence type="ECO:0000256" key="2">
    <source>
        <dbReference type="ARBA" id="ARBA00022729"/>
    </source>
</evidence>
<name>A0A318RKF4_WILLI</name>
<reference evidence="5 6" key="1">
    <citation type="submission" date="2018-06" db="EMBL/GenBank/DDBJ databases">
        <title>Genomic Encyclopedia of Type Strains, Phase IV (KMG-IV): sequencing the most valuable type-strain genomes for metagenomic binning, comparative biology and taxonomic classification.</title>
        <authorList>
            <person name="Goeker M."/>
        </authorList>
    </citation>
    <scope>NUCLEOTIDE SEQUENCE [LARGE SCALE GENOMIC DNA]</scope>
    <source>
        <strain evidence="5 6">DSM 45521</strain>
    </source>
</reference>
<evidence type="ECO:0000256" key="3">
    <source>
        <dbReference type="SAM" id="MobiDB-lite"/>
    </source>
</evidence>
<dbReference type="RefSeq" id="WP_110473071.1">
    <property type="nucleotide sequence ID" value="NZ_QJSP01000036.1"/>
</dbReference>
<dbReference type="PANTHER" id="PTHR47628:SF1">
    <property type="entry name" value="ALIPHATIC AMIDASE EXPRESSION-REGULATING PROTEIN"/>
    <property type="match status" value="1"/>
</dbReference>
<dbReference type="AlphaFoldDB" id="A0A318RKF4"/>
<dbReference type="InterPro" id="IPR028081">
    <property type="entry name" value="Leu-bd"/>
</dbReference>
<organism evidence="5 6">
    <name type="scientific">Williamsia limnetica</name>
    <dbReference type="NCBI Taxonomy" id="882452"/>
    <lineage>
        <taxon>Bacteria</taxon>
        <taxon>Bacillati</taxon>
        <taxon>Actinomycetota</taxon>
        <taxon>Actinomycetes</taxon>
        <taxon>Mycobacteriales</taxon>
        <taxon>Nocardiaceae</taxon>
        <taxon>Williamsia</taxon>
    </lineage>
</organism>